<dbReference type="EMBL" id="JAANIU010013430">
    <property type="protein sequence ID" value="KAG1530011.1"/>
    <property type="molecule type" value="Genomic_DNA"/>
</dbReference>
<gene>
    <name evidence="1" type="ORF">G6F50_017607</name>
</gene>
<proteinExistence type="predicted"/>
<reference evidence="1 2" key="1">
    <citation type="journal article" date="2020" name="Microb. Genom.">
        <title>Genetic diversity of clinical and environmental Mucorales isolates obtained from an investigation of mucormycosis cases among solid organ transplant recipients.</title>
        <authorList>
            <person name="Nguyen M.H."/>
            <person name="Kaul D."/>
            <person name="Muto C."/>
            <person name="Cheng S.J."/>
            <person name="Richter R.A."/>
            <person name="Bruno V.M."/>
            <person name="Liu G."/>
            <person name="Beyhan S."/>
            <person name="Sundermann A.J."/>
            <person name="Mounaud S."/>
            <person name="Pasculle A.W."/>
            <person name="Nierman W.C."/>
            <person name="Driscoll E."/>
            <person name="Cumbie R."/>
            <person name="Clancy C.J."/>
            <person name="Dupont C.L."/>
        </authorList>
    </citation>
    <scope>NUCLEOTIDE SEQUENCE [LARGE SCALE GENOMIC DNA]</scope>
    <source>
        <strain evidence="1 2">GL24</strain>
    </source>
</reference>
<evidence type="ECO:0000313" key="2">
    <source>
        <dbReference type="Proteomes" id="UP000740926"/>
    </source>
</evidence>
<dbReference type="AlphaFoldDB" id="A0A9P7BZZ2"/>
<dbReference type="Proteomes" id="UP000740926">
    <property type="component" value="Unassembled WGS sequence"/>
</dbReference>
<keyword evidence="2" id="KW-1185">Reference proteome</keyword>
<organism evidence="1 2">
    <name type="scientific">Rhizopus delemar</name>
    <dbReference type="NCBI Taxonomy" id="936053"/>
    <lineage>
        <taxon>Eukaryota</taxon>
        <taxon>Fungi</taxon>
        <taxon>Fungi incertae sedis</taxon>
        <taxon>Mucoromycota</taxon>
        <taxon>Mucoromycotina</taxon>
        <taxon>Mucoromycetes</taxon>
        <taxon>Mucorales</taxon>
        <taxon>Mucorineae</taxon>
        <taxon>Rhizopodaceae</taxon>
        <taxon>Rhizopus</taxon>
    </lineage>
</organism>
<comment type="caution">
    <text evidence="1">The sequence shown here is derived from an EMBL/GenBank/DDBJ whole genome shotgun (WGS) entry which is preliminary data.</text>
</comment>
<protein>
    <submittedName>
        <fullName evidence="1">Uncharacterized protein</fullName>
    </submittedName>
</protein>
<name>A0A9P7BZZ2_9FUNG</name>
<sequence length="102" mass="11379">MVFRIGRHAGADRIELDIAIHAEQVAVAVNHGRMEAPLPERAAARMPLIERLDIAVALHAHCIGQAQSGGWRGQQMNMVAHQNVRMQRDVMFHEGVVQQVQE</sequence>
<evidence type="ECO:0000313" key="1">
    <source>
        <dbReference type="EMBL" id="KAG1530011.1"/>
    </source>
</evidence>
<accession>A0A9P7BZZ2</accession>